<gene>
    <name evidence="4" type="ORF">A3Q41_02490</name>
</gene>
<comment type="similarity">
    <text evidence="1">Belongs to the CdaR family.</text>
</comment>
<dbReference type="EMBL" id="CP015220">
    <property type="protein sequence ID" value="AMY23789.1"/>
    <property type="molecule type" value="Genomic_DNA"/>
</dbReference>
<evidence type="ECO:0000313" key="4">
    <source>
        <dbReference type="EMBL" id="AMY23789.1"/>
    </source>
</evidence>
<reference evidence="4 5" key="1">
    <citation type="journal article" date="2016" name="Genome Announc.">
        <title>Complete Genome and Plasmid Sequences for Rhodococcus fascians D188 and Draft Sequences for Rhodococcus Isolates PBTS 1 and PBTS 2.</title>
        <authorList>
            <person name="Stamler R.A."/>
            <person name="Vereecke D."/>
            <person name="Zhang Y."/>
            <person name="Schilkey F."/>
            <person name="Devitt N."/>
            <person name="Randall J.J."/>
        </authorList>
    </citation>
    <scope>NUCLEOTIDE SEQUENCE [LARGE SCALE GENOMIC DNA]</scope>
    <source>
        <strain evidence="4 5">PBTS2</strain>
    </source>
</reference>
<sequence>MANTVTLRSLLTSLHSAVVELVVAPAGTEITVESVALLDGDDLRRPPGTAADLTLLVGVTETDALRWFDDLALRPVVDRPLAVLTKVADSTALAHAARETGIALVAVHHQTRWELLLSTMRGVLDQSRAPASDDGLFGADTDLYELAQTVASLTKGMVSIEDERSHVLAYSASDDSADELRTLSILGREGPADYLRRLHERGVFDRLRRTDDVIDVPADAELGIRRRLAVGIRRISGAATTLGTIWVQEGARPLSVDADAVLRGASAVAARLITRIANAPTNEALQIQRLLGARGGGVDIPSLAAALSIPTTGTAAVVGFAACGEFDITGLAPSIRLHASAFRRDSLVTVIGERIYVLFSGAASGTAIPVWTADAVSRIETRTGLCLRAAVAAPIADLDGVAAARFEVDRVLDATTGDVRVTTLAESRTSVLLGEIVDIISNHEQLRDPRIAALDRYDATHDGAMRESLETYLACFGDVRAAAERLHIHPNTVRYRIRRVEQILELDLSDPDARLLVEIQLRM</sequence>
<protein>
    <submittedName>
        <fullName evidence="4">Uncharacterized protein</fullName>
    </submittedName>
</protein>
<dbReference type="InterPro" id="IPR051448">
    <property type="entry name" value="CdaR-like_regulators"/>
</dbReference>
<evidence type="ECO:0000259" key="2">
    <source>
        <dbReference type="Pfam" id="PF13556"/>
    </source>
</evidence>
<reference evidence="5" key="2">
    <citation type="submission" date="2016-04" db="EMBL/GenBank/DDBJ databases">
        <title>Complete Genome and Plasmid Sequences for Rhodococcus fascians D188 and Draft Sequences for Rhodococcus spp. Isolates PBTS 1 and PBTS 2.</title>
        <authorList>
            <person name="Stamer R."/>
            <person name="Vereecke D."/>
            <person name="Zhang Y."/>
            <person name="Schilkey F."/>
            <person name="Devitt N."/>
            <person name="Randall J."/>
        </authorList>
    </citation>
    <scope>NUCLEOTIDE SEQUENCE [LARGE SCALE GENOMIC DNA]</scope>
    <source>
        <strain evidence="5">PBTS2</strain>
    </source>
</reference>
<dbReference type="PANTHER" id="PTHR33744">
    <property type="entry name" value="CARBOHYDRATE DIACID REGULATOR"/>
    <property type="match status" value="1"/>
</dbReference>
<evidence type="ECO:0000259" key="3">
    <source>
        <dbReference type="Pfam" id="PF17853"/>
    </source>
</evidence>
<feature type="domain" description="PucR C-terminal helix-turn-helix" evidence="2">
    <location>
        <begin position="466"/>
        <end position="522"/>
    </location>
</feature>
<dbReference type="RefSeq" id="WP_048320601.1">
    <property type="nucleotide sequence ID" value="NZ_CP015220.1"/>
</dbReference>
<name>A0A143QLJ2_RHOFA</name>
<dbReference type="Pfam" id="PF17853">
    <property type="entry name" value="GGDEF_2"/>
    <property type="match status" value="1"/>
</dbReference>
<dbReference type="InterPro" id="IPR041522">
    <property type="entry name" value="CdaR_GGDEF"/>
</dbReference>
<proteinExistence type="inferred from homology"/>
<dbReference type="KEGG" id="rhs:A3Q41_02490"/>
<organism evidence="4 5">
    <name type="scientific">Rhodococcoides fascians</name>
    <name type="common">Rhodococcus fascians</name>
    <dbReference type="NCBI Taxonomy" id="1828"/>
    <lineage>
        <taxon>Bacteria</taxon>
        <taxon>Bacillati</taxon>
        <taxon>Actinomycetota</taxon>
        <taxon>Actinomycetes</taxon>
        <taxon>Mycobacteriales</taxon>
        <taxon>Nocardiaceae</taxon>
        <taxon>Rhodococcoides</taxon>
    </lineage>
</organism>
<dbReference type="Pfam" id="PF13556">
    <property type="entry name" value="HTH_30"/>
    <property type="match status" value="1"/>
</dbReference>
<dbReference type="AlphaFoldDB" id="A0A143QLJ2"/>
<feature type="domain" description="CdaR GGDEF-like" evidence="3">
    <location>
        <begin position="299"/>
        <end position="413"/>
    </location>
</feature>
<dbReference type="PANTHER" id="PTHR33744:SF17">
    <property type="entry name" value="CONSERVED PROTEIN"/>
    <property type="match status" value="1"/>
</dbReference>
<dbReference type="InterPro" id="IPR042070">
    <property type="entry name" value="PucR_C-HTH_sf"/>
</dbReference>
<dbReference type="PATRIC" id="fig|1653479.3.peg.2521"/>
<evidence type="ECO:0000313" key="5">
    <source>
        <dbReference type="Proteomes" id="UP000076038"/>
    </source>
</evidence>
<keyword evidence="5" id="KW-1185">Reference proteome</keyword>
<dbReference type="InterPro" id="IPR025736">
    <property type="entry name" value="PucR_C-HTH_dom"/>
</dbReference>
<accession>A0A260UCG6</accession>
<dbReference type="Gene3D" id="1.10.10.2840">
    <property type="entry name" value="PucR C-terminal helix-turn-helix domain"/>
    <property type="match status" value="1"/>
</dbReference>
<dbReference type="OrthoDB" id="3190266at2"/>
<dbReference type="Proteomes" id="UP000076038">
    <property type="component" value="Chromosome"/>
</dbReference>
<accession>A0A143QLJ2</accession>
<evidence type="ECO:0000256" key="1">
    <source>
        <dbReference type="ARBA" id="ARBA00006754"/>
    </source>
</evidence>